<dbReference type="AlphaFoldDB" id="A0A1K2F4M2"/>
<dbReference type="RefSeq" id="WP_072488914.1">
    <property type="nucleotide sequence ID" value="NZ_CP108276.1"/>
</dbReference>
<dbReference type="EMBL" id="FPJO01000031">
    <property type="protein sequence ID" value="SFY42707.1"/>
    <property type="molecule type" value="Genomic_DNA"/>
</dbReference>
<dbReference type="Proteomes" id="UP000181909">
    <property type="component" value="Unassembled WGS sequence"/>
</dbReference>
<protein>
    <submittedName>
        <fullName evidence="2">Uncharacterized protein</fullName>
    </submittedName>
</protein>
<accession>A0A1K2F4M2</accession>
<dbReference type="STRING" id="1893.SAMN02787144_103159"/>
<dbReference type="Pfam" id="PF19142">
    <property type="entry name" value="DUF5825"/>
    <property type="match status" value="1"/>
</dbReference>
<name>A0A1K2F4M2_STRAR</name>
<evidence type="ECO:0000313" key="2">
    <source>
        <dbReference type="EMBL" id="SFY42707.1"/>
    </source>
</evidence>
<organism evidence="2 3">
    <name type="scientific">Streptomyces atratus</name>
    <dbReference type="NCBI Taxonomy" id="1893"/>
    <lineage>
        <taxon>Bacteria</taxon>
        <taxon>Bacillati</taxon>
        <taxon>Actinomycetota</taxon>
        <taxon>Actinomycetes</taxon>
        <taxon>Kitasatosporales</taxon>
        <taxon>Streptomycetaceae</taxon>
        <taxon>Streptomyces</taxon>
    </lineage>
</organism>
<evidence type="ECO:0000313" key="3">
    <source>
        <dbReference type="Proteomes" id="UP000181909"/>
    </source>
</evidence>
<proteinExistence type="predicted"/>
<sequence length="201" mass="21903">MSPLPAPPTRPAPALPAGPVPHRIRGRLVTVDEPLRLGAAGRPAAAAVRFLRECQSHDLVVRWTPATDDPLITGPAHEISATAGLLRHLPAPGPLPGEPPELTVWRDRHAYGQLYHRRGPDFVTVMDRREPSAAARFTIDDPDLLATFRTVQDPTAVAALTPVGREAVELLASERLAWVTDGWVVALPPRIRRWPVPCTDI</sequence>
<evidence type="ECO:0000256" key="1">
    <source>
        <dbReference type="SAM" id="MobiDB-lite"/>
    </source>
</evidence>
<reference evidence="2 3" key="1">
    <citation type="submission" date="2016-11" db="EMBL/GenBank/DDBJ databases">
        <authorList>
            <person name="Jaros S."/>
            <person name="Januszkiewicz K."/>
            <person name="Wedrychowicz H."/>
        </authorList>
    </citation>
    <scope>NUCLEOTIDE SEQUENCE [LARGE SCALE GENOMIC DNA]</scope>
    <source>
        <strain evidence="2 3">OK807</strain>
    </source>
</reference>
<dbReference type="OrthoDB" id="3624112at2"/>
<gene>
    <name evidence="2" type="ORF">SAMN02787144_103159</name>
</gene>
<dbReference type="InterPro" id="IPR043863">
    <property type="entry name" value="DUF5825"/>
</dbReference>
<feature type="region of interest" description="Disordered" evidence="1">
    <location>
        <begin position="1"/>
        <end position="21"/>
    </location>
</feature>
<feature type="compositionally biased region" description="Pro residues" evidence="1">
    <location>
        <begin position="1"/>
        <end position="19"/>
    </location>
</feature>